<sequence length="292" mass="33178">MDLDLRLLGFTDAYNLIKFQTSKYSQMIFTEAPITEYERSRNQEIMKNNRELERLGIKTLVPIVNNTSVKRKGEDHEVSGSLYTGQESRQESEDCEDEEVISKVANVAHTNNPTRSGNTSARGMKASKRVVAPQQQDVSNRVTRQKTRDLALASSPDPQQRQEKYKDIQPTAIDLFKDFHCIKNKGFSDPIKKAIVDMETIMAEPVQDDEQPRLVNHVVSQVVKSTTFLQVAGIQLNYNNSSKCGTSSKAELEIEKKSKEDLRHEFEAMKKESKMAMETLKKESEMARAKQG</sequence>
<feature type="compositionally biased region" description="Polar residues" evidence="2">
    <location>
        <begin position="133"/>
        <end position="142"/>
    </location>
</feature>
<evidence type="ECO:0000256" key="2">
    <source>
        <dbReference type="SAM" id="MobiDB-lite"/>
    </source>
</evidence>
<dbReference type="AlphaFoldDB" id="A0A811S239"/>
<evidence type="ECO:0000256" key="1">
    <source>
        <dbReference type="SAM" id="Coils"/>
    </source>
</evidence>
<feature type="region of interest" description="Disordered" evidence="2">
    <location>
        <begin position="68"/>
        <end position="164"/>
    </location>
</feature>
<comment type="caution">
    <text evidence="3">The sequence shown here is derived from an EMBL/GenBank/DDBJ whole genome shotgun (WGS) entry which is preliminary data.</text>
</comment>
<keyword evidence="4" id="KW-1185">Reference proteome</keyword>
<feature type="compositionally biased region" description="Polar residues" evidence="2">
    <location>
        <begin position="108"/>
        <end position="121"/>
    </location>
</feature>
<reference evidence="3" key="1">
    <citation type="submission" date="2020-10" db="EMBL/GenBank/DDBJ databases">
        <authorList>
            <person name="Han B."/>
            <person name="Lu T."/>
            <person name="Zhao Q."/>
            <person name="Huang X."/>
            <person name="Zhao Y."/>
        </authorList>
    </citation>
    <scope>NUCLEOTIDE SEQUENCE</scope>
</reference>
<evidence type="ECO:0000313" key="3">
    <source>
        <dbReference type="EMBL" id="CAD6335440.1"/>
    </source>
</evidence>
<keyword evidence="1" id="KW-0175">Coiled coil</keyword>
<dbReference type="Proteomes" id="UP000604825">
    <property type="component" value="Unassembled WGS sequence"/>
</dbReference>
<dbReference type="EMBL" id="CAJGYO010000018">
    <property type="protein sequence ID" value="CAD6335440.1"/>
    <property type="molecule type" value="Genomic_DNA"/>
</dbReference>
<feature type="coiled-coil region" evidence="1">
    <location>
        <begin position="249"/>
        <end position="290"/>
    </location>
</feature>
<organism evidence="3 4">
    <name type="scientific">Miscanthus lutarioriparius</name>
    <dbReference type="NCBI Taxonomy" id="422564"/>
    <lineage>
        <taxon>Eukaryota</taxon>
        <taxon>Viridiplantae</taxon>
        <taxon>Streptophyta</taxon>
        <taxon>Embryophyta</taxon>
        <taxon>Tracheophyta</taxon>
        <taxon>Spermatophyta</taxon>
        <taxon>Magnoliopsida</taxon>
        <taxon>Liliopsida</taxon>
        <taxon>Poales</taxon>
        <taxon>Poaceae</taxon>
        <taxon>PACMAD clade</taxon>
        <taxon>Panicoideae</taxon>
        <taxon>Andropogonodae</taxon>
        <taxon>Andropogoneae</taxon>
        <taxon>Saccharinae</taxon>
        <taxon>Miscanthus</taxon>
    </lineage>
</organism>
<protein>
    <submittedName>
        <fullName evidence="3">Uncharacterized protein</fullName>
    </submittedName>
</protein>
<evidence type="ECO:0000313" key="4">
    <source>
        <dbReference type="Proteomes" id="UP000604825"/>
    </source>
</evidence>
<dbReference type="OrthoDB" id="672329at2759"/>
<name>A0A811S239_9POAL</name>
<gene>
    <name evidence="3" type="ORF">NCGR_LOCUS59538</name>
</gene>
<accession>A0A811S239</accession>
<proteinExistence type="predicted"/>